<dbReference type="OrthoDB" id="530925at2759"/>
<accession>A0A2J8AEI0</accession>
<keyword evidence="2" id="KW-1185">Reference proteome</keyword>
<dbReference type="AlphaFoldDB" id="A0A2J8AEI0"/>
<sequence>MDTKGSFSYQDDNVHWIDANTTAKVERVSNSVARVYLVDNANVQIPVPNNMKMTDQGGNICPPFMNNFMVCWMDTYTLSLNGQVVLRLSNQKHQSLSAPPDAAHGVT</sequence>
<reference evidence="1 2" key="1">
    <citation type="journal article" date="2017" name="Mol. Biol. Evol.">
        <title>The 4-celled Tetrabaena socialis nuclear genome reveals the essential components for genetic control of cell number at the origin of multicellularity in the volvocine lineage.</title>
        <authorList>
            <person name="Featherston J."/>
            <person name="Arakaki Y."/>
            <person name="Hanschen E.R."/>
            <person name="Ferris P.J."/>
            <person name="Michod R.E."/>
            <person name="Olson B.J.S.C."/>
            <person name="Nozaki H."/>
            <person name="Durand P.M."/>
        </authorList>
    </citation>
    <scope>NUCLEOTIDE SEQUENCE [LARGE SCALE GENOMIC DNA]</scope>
    <source>
        <strain evidence="1 2">NIES-571</strain>
    </source>
</reference>
<comment type="caution">
    <text evidence="1">The sequence shown here is derived from an EMBL/GenBank/DDBJ whole genome shotgun (WGS) entry which is preliminary data.</text>
</comment>
<gene>
    <name evidence="1" type="ORF">TSOC_002300</name>
</gene>
<organism evidence="1 2">
    <name type="scientific">Tetrabaena socialis</name>
    <dbReference type="NCBI Taxonomy" id="47790"/>
    <lineage>
        <taxon>Eukaryota</taxon>
        <taxon>Viridiplantae</taxon>
        <taxon>Chlorophyta</taxon>
        <taxon>core chlorophytes</taxon>
        <taxon>Chlorophyceae</taxon>
        <taxon>CS clade</taxon>
        <taxon>Chlamydomonadales</taxon>
        <taxon>Tetrabaenaceae</taxon>
        <taxon>Tetrabaena</taxon>
    </lineage>
</organism>
<dbReference type="EMBL" id="PGGS01000043">
    <property type="protein sequence ID" value="PNH10930.1"/>
    <property type="molecule type" value="Genomic_DNA"/>
</dbReference>
<name>A0A2J8AEI0_9CHLO</name>
<dbReference type="Proteomes" id="UP000236333">
    <property type="component" value="Unassembled WGS sequence"/>
</dbReference>
<evidence type="ECO:0000313" key="1">
    <source>
        <dbReference type="EMBL" id="PNH10930.1"/>
    </source>
</evidence>
<evidence type="ECO:0000313" key="2">
    <source>
        <dbReference type="Proteomes" id="UP000236333"/>
    </source>
</evidence>
<proteinExistence type="predicted"/>
<protein>
    <submittedName>
        <fullName evidence="1">Uncharacterized protein</fullName>
    </submittedName>
</protein>